<evidence type="ECO:0000256" key="6">
    <source>
        <dbReference type="SAM" id="MobiDB-lite"/>
    </source>
</evidence>
<keyword evidence="4" id="KW-0804">Transcription</keyword>
<keyword evidence="8" id="KW-1185">Reference proteome</keyword>
<dbReference type="RefSeq" id="XP_069208583.1">
    <property type="nucleotide sequence ID" value="XM_069353941.1"/>
</dbReference>
<feature type="region of interest" description="Disordered" evidence="6">
    <location>
        <begin position="67"/>
        <end position="126"/>
    </location>
</feature>
<feature type="region of interest" description="Disordered" evidence="6">
    <location>
        <begin position="585"/>
        <end position="618"/>
    </location>
</feature>
<dbReference type="PANTHER" id="PTHR47338:SF29">
    <property type="entry name" value="ZN(2)-C6 FUNGAL-TYPE DOMAIN-CONTAINING PROTEIN"/>
    <property type="match status" value="1"/>
</dbReference>
<dbReference type="CDD" id="cd12148">
    <property type="entry name" value="fungal_TF_MHR"/>
    <property type="match status" value="1"/>
</dbReference>
<dbReference type="PANTHER" id="PTHR47338">
    <property type="entry name" value="ZN(II)2CYS6 TRANSCRIPTION FACTOR (EUROFUNG)-RELATED"/>
    <property type="match status" value="1"/>
</dbReference>
<reference evidence="7 8" key="1">
    <citation type="submission" date="2023-08" db="EMBL/GenBank/DDBJ databases">
        <title>Annotated Genome Sequence of Vanrija albida AlHP1.</title>
        <authorList>
            <person name="Herzog R."/>
        </authorList>
    </citation>
    <scope>NUCLEOTIDE SEQUENCE [LARGE SCALE GENOMIC DNA]</scope>
    <source>
        <strain evidence="7 8">AlHP1</strain>
    </source>
</reference>
<gene>
    <name evidence="7" type="ORF">Q8F55_005452</name>
</gene>
<evidence type="ECO:0000256" key="5">
    <source>
        <dbReference type="ARBA" id="ARBA00023242"/>
    </source>
</evidence>
<protein>
    <recommendedName>
        <fullName evidence="9">Transcription factor domain-containing protein</fullName>
    </recommendedName>
</protein>
<dbReference type="InterPro" id="IPR050815">
    <property type="entry name" value="TF_fung"/>
</dbReference>
<dbReference type="GeneID" id="95986495"/>
<keyword evidence="5" id="KW-0539">Nucleus</keyword>
<feature type="region of interest" description="Disordered" evidence="6">
    <location>
        <begin position="1"/>
        <end position="29"/>
    </location>
</feature>
<evidence type="ECO:0000256" key="2">
    <source>
        <dbReference type="ARBA" id="ARBA00022723"/>
    </source>
</evidence>
<comment type="subcellular location">
    <subcellularLocation>
        <location evidence="1">Nucleus</location>
    </subcellularLocation>
</comment>
<accession>A0ABR3Q1P1</accession>
<keyword evidence="3" id="KW-0805">Transcription regulation</keyword>
<evidence type="ECO:0000313" key="7">
    <source>
        <dbReference type="EMBL" id="KAL1408639.1"/>
    </source>
</evidence>
<proteinExistence type="predicted"/>
<name>A0ABR3Q1P1_9TREE</name>
<comment type="caution">
    <text evidence="7">The sequence shown here is derived from an EMBL/GenBank/DDBJ whole genome shotgun (WGS) entry which is preliminary data.</text>
</comment>
<evidence type="ECO:0000256" key="4">
    <source>
        <dbReference type="ARBA" id="ARBA00023163"/>
    </source>
</evidence>
<evidence type="ECO:0000313" key="8">
    <source>
        <dbReference type="Proteomes" id="UP001565368"/>
    </source>
</evidence>
<evidence type="ECO:0008006" key="9">
    <source>
        <dbReference type="Google" id="ProtNLM"/>
    </source>
</evidence>
<evidence type="ECO:0000256" key="3">
    <source>
        <dbReference type="ARBA" id="ARBA00023015"/>
    </source>
</evidence>
<sequence length="618" mass="68269">MEMDAPRPSALFIAPEPVHHETPATALPAPIPARSISTAASHNHEHPRDPLTSTHYADCPIGQSMAKTAVQSQAGLTQLSSHTAPPGHEPVPPPVRAAPRLPPPPPAAALSSFLPSLGGNLEDDQDLPAHWNQVDFSWLLNLPTEGSTDVGDMDPETEEHCYRLYFSNQRATGLEMNVRRFYERLKSQVPQERPHSSLRNAMFLVACRASPYEYIRLQEDAFLQAALAGIDEGVQQVRSLPFALFDVMRASVLVTEWFWRQGRHSEAVIMASKGCRSAIASCYDQICSSKQLPETPFMNLRRRRQPRDLIPGDWAGLAERIYGFWSVALLDMSAAVATGIPGDLDLDTIRTPFPKPWDSYGAADPPPDQFLWDLFDPAFVPPEHEADMTRLTKATALLHYAVFKVHAHANDGCQWPDAPRTPFGQAVGVQQARKLIESAIQRFVAHLPAECKTTAVNGEGETVISSAAATLNILILTAKMFLYDSNSYDTPNPKALYYARQCVDIIRLLDPNQLGSLGVTIQILWMLVGKILTREVKRLRRDGEDLAIPALEKDIEVILAAMRKIGEVSILILLEAERLELMRHGPPSDVDPAELAQRDAEMTDVVEPTPVSTGVTPR</sequence>
<dbReference type="Proteomes" id="UP001565368">
    <property type="component" value="Unassembled WGS sequence"/>
</dbReference>
<organism evidence="7 8">
    <name type="scientific">Vanrija albida</name>
    <dbReference type="NCBI Taxonomy" id="181172"/>
    <lineage>
        <taxon>Eukaryota</taxon>
        <taxon>Fungi</taxon>
        <taxon>Dikarya</taxon>
        <taxon>Basidiomycota</taxon>
        <taxon>Agaricomycotina</taxon>
        <taxon>Tremellomycetes</taxon>
        <taxon>Trichosporonales</taxon>
        <taxon>Trichosporonaceae</taxon>
        <taxon>Vanrija</taxon>
    </lineage>
</organism>
<feature type="compositionally biased region" description="Polar residues" evidence="6">
    <location>
        <begin position="67"/>
        <end position="83"/>
    </location>
</feature>
<dbReference type="EMBL" id="JBBXJM010000004">
    <property type="protein sequence ID" value="KAL1408639.1"/>
    <property type="molecule type" value="Genomic_DNA"/>
</dbReference>
<evidence type="ECO:0000256" key="1">
    <source>
        <dbReference type="ARBA" id="ARBA00004123"/>
    </source>
</evidence>
<feature type="region of interest" description="Disordered" evidence="6">
    <location>
        <begin position="39"/>
        <end position="58"/>
    </location>
</feature>
<keyword evidence="2" id="KW-0479">Metal-binding</keyword>
<feature type="compositionally biased region" description="Pro residues" evidence="6">
    <location>
        <begin position="87"/>
        <end position="107"/>
    </location>
</feature>